<organism evidence="4 5">
    <name type="scientific">Roseibium hamelinense</name>
    <dbReference type="NCBI Taxonomy" id="150831"/>
    <lineage>
        <taxon>Bacteria</taxon>
        <taxon>Pseudomonadati</taxon>
        <taxon>Pseudomonadota</taxon>
        <taxon>Alphaproteobacteria</taxon>
        <taxon>Hyphomicrobiales</taxon>
        <taxon>Stappiaceae</taxon>
        <taxon>Roseibium</taxon>
    </lineage>
</organism>
<keyword evidence="2" id="KW-0012">Acyltransferase</keyword>
<evidence type="ECO:0000259" key="3">
    <source>
        <dbReference type="PROSITE" id="PS51186"/>
    </source>
</evidence>
<dbReference type="GO" id="GO:0016747">
    <property type="term" value="F:acyltransferase activity, transferring groups other than amino-acyl groups"/>
    <property type="evidence" value="ECO:0007669"/>
    <property type="project" value="InterPro"/>
</dbReference>
<accession>A0A562TJT6</accession>
<keyword evidence="4" id="KW-0689">Ribosomal protein</keyword>
<dbReference type="PROSITE" id="PS51186">
    <property type="entry name" value="GNAT"/>
    <property type="match status" value="1"/>
</dbReference>
<dbReference type="InterPro" id="IPR000182">
    <property type="entry name" value="GNAT_dom"/>
</dbReference>
<dbReference type="InterPro" id="IPR016181">
    <property type="entry name" value="Acyl_CoA_acyltransferase"/>
</dbReference>
<keyword evidence="4" id="KW-0687">Ribonucleoprotein</keyword>
<dbReference type="InterPro" id="IPR050680">
    <property type="entry name" value="YpeA/RimI_acetyltransf"/>
</dbReference>
<evidence type="ECO:0000256" key="1">
    <source>
        <dbReference type="ARBA" id="ARBA00022679"/>
    </source>
</evidence>
<keyword evidence="1" id="KW-0808">Transferase</keyword>
<keyword evidence="5" id="KW-1185">Reference proteome</keyword>
<dbReference type="Gene3D" id="3.40.630.30">
    <property type="match status" value="1"/>
</dbReference>
<sequence>MARPRIGSNRSPMRTMQVRQTRGQGGMEFYLRRLAEADLAVYKALRLEALRDHPDAFGTSFEEAVGLPDTVFEQQLRSNLILGGGFEEERFDAFAGFVVPPEEKVRHKGIIWGVYARPEVRRAGLAKALIQTIIDAVQGGIEQIQLSVGAGNGPAERLYRSLGFEPYGLEKNALKTGGRYIDEILMVLHMRQD</sequence>
<dbReference type="AlphaFoldDB" id="A0A562TJT6"/>
<comment type="caution">
    <text evidence="4">The sequence shown here is derived from an EMBL/GenBank/DDBJ whole genome shotgun (WGS) entry which is preliminary data.</text>
</comment>
<dbReference type="PANTHER" id="PTHR43420">
    <property type="entry name" value="ACETYLTRANSFERASE"/>
    <property type="match status" value="1"/>
</dbReference>
<gene>
    <name evidence="4" type="ORF">JM93_00963</name>
</gene>
<dbReference type="EMBL" id="VLLF01000001">
    <property type="protein sequence ID" value="TWI93406.1"/>
    <property type="molecule type" value="Genomic_DNA"/>
</dbReference>
<dbReference type="GO" id="GO:0005840">
    <property type="term" value="C:ribosome"/>
    <property type="evidence" value="ECO:0007669"/>
    <property type="project" value="UniProtKB-KW"/>
</dbReference>
<proteinExistence type="predicted"/>
<dbReference type="Proteomes" id="UP000320593">
    <property type="component" value="Unassembled WGS sequence"/>
</dbReference>
<evidence type="ECO:0000313" key="4">
    <source>
        <dbReference type="EMBL" id="TWI93406.1"/>
    </source>
</evidence>
<reference evidence="4 5" key="1">
    <citation type="submission" date="2019-07" db="EMBL/GenBank/DDBJ databases">
        <title>Genomic Encyclopedia of Archaeal and Bacterial Type Strains, Phase II (KMG-II): from individual species to whole genera.</title>
        <authorList>
            <person name="Goeker M."/>
        </authorList>
    </citation>
    <scope>NUCLEOTIDE SEQUENCE [LARGE SCALE GENOMIC DNA]</scope>
    <source>
        <strain evidence="4 5">ATCC BAA-252</strain>
    </source>
</reference>
<name>A0A562TJT6_9HYPH</name>
<dbReference type="PANTHER" id="PTHR43420:SF12">
    <property type="entry name" value="N-ACETYLTRANSFERASE DOMAIN-CONTAINING PROTEIN"/>
    <property type="match status" value="1"/>
</dbReference>
<dbReference type="Pfam" id="PF00583">
    <property type="entry name" value="Acetyltransf_1"/>
    <property type="match status" value="1"/>
</dbReference>
<feature type="domain" description="N-acetyltransferase" evidence="3">
    <location>
        <begin position="29"/>
        <end position="191"/>
    </location>
</feature>
<protein>
    <submittedName>
        <fullName evidence="4">Ribosomal protein S18 acetylase RimI-like enzyme</fullName>
    </submittedName>
</protein>
<evidence type="ECO:0000313" key="5">
    <source>
        <dbReference type="Proteomes" id="UP000320593"/>
    </source>
</evidence>
<evidence type="ECO:0000256" key="2">
    <source>
        <dbReference type="ARBA" id="ARBA00023315"/>
    </source>
</evidence>
<dbReference type="SUPFAM" id="SSF55729">
    <property type="entry name" value="Acyl-CoA N-acyltransferases (Nat)"/>
    <property type="match status" value="1"/>
</dbReference>